<dbReference type="PANTHER" id="PTHR43020:SF2">
    <property type="entry name" value="MITOCHONDRIAL TRNA METHYLTHIOTRANSFERASE CDK5RAP1"/>
    <property type="match status" value="1"/>
</dbReference>
<keyword evidence="1" id="KW-0004">4Fe-4S</keyword>
<accession>W4V3L0</accession>
<gene>
    <name evidence="7" type="ORF">JCM21531_1122</name>
</gene>
<evidence type="ECO:0000256" key="2">
    <source>
        <dbReference type="ARBA" id="ARBA00022691"/>
    </source>
</evidence>
<dbReference type="Gene3D" id="3.40.50.12160">
    <property type="entry name" value="Methylthiotransferase, N-terminal domain"/>
    <property type="match status" value="1"/>
</dbReference>
<dbReference type="PROSITE" id="PS51449">
    <property type="entry name" value="MTTASE_N"/>
    <property type="match status" value="1"/>
</dbReference>
<comment type="caution">
    <text evidence="7">The sequence shown here is derived from an EMBL/GenBank/DDBJ whole genome shotgun (WGS) entry which is preliminary data.</text>
</comment>
<evidence type="ECO:0000256" key="1">
    <source>
        <dbReference type="ARBA" id="ARBA00022485"/>
    </source>
</evidence>
<keyword evidence="3" id="KW-0479">Metal-binding</keyword>
<organism evidence="7 8">
    <name type="scientific">Acetivibrio straminisolvens JCM 21531</name>
    <dbReference type="NCBI Taxonomy" id="1294263"/>
    <lineage>
        <taxon>Bacteria</taxon>
        <taxon>Bacillati</taxon>
        <taxon>Bacillota</taxon>
        <taxon>Clostridia</taxon>
        <taxon>Eubacteriales</taxon>
        <taxon>Oscillospiraceae</taxon>
        <taxon>Acetivibrio</taxon>
    </lineage>
</organism>
<keyword evidence="8" id="KW-1185">Reference proteome</keyword>
<proteinExistence type="predicted"/>
<reference evidence="7" key="1">
    <citation type="journal article" date="2014" name="Genome Announc.">
        <title>Draft Genome Sequence of Clostridium straminisolvens Strain JCM 21531T, Isolated from a Cellulose-Degrading Bacterial Community.</title>
        <authorList>
            <person name="Yuki M."/>
            <person name="Oshima K."/>
            <person name="Suda W."/>
            <person name="Sakamoto M."/>
            <person name="Kitamura K."/>
            <person name="Iida T."/>
            <person name="Hattori M."/>
            <person name="Ohkuma M."/>
        </authorList>
    </citation>
    <scope>NUCLEOTIDE SEQUENCE [LARGE SCALE GENOMIC DNA]</scope>
    <source>
        <strain evidence="7">JCM 21531</strain>
    </source>
</reference>
<dbReference type="AlphaFoldDB" id="W4V3L0"/>
<keyword evidence="5" id="KW-0411">Iron-sulfur</keyword>
<dbReference type="EMBL" id="BAVR01000009">
    <property type="protein sequence ID" value="GAE87727.1"/>
    <property type="molecule type" value="Genomic_DNA"/>
</dbReference>
<dbReference type="Pfam" id="PF00919">
    <property type="entry name" value="UPF0004"/>
    <property type="match status" value="1"/>
</dbReference>
<keyword evidence="7" id="KW-0808">Transferase</keyword>
<evidence type="ECO:0000256" key="3">
    <source>
        <dbReference type="ARBA" id="ARBA00022723"/>
    </source>
</evidence>
<dbReference type="FunFam" id="3.40.50.12160:FF:000003">
    <property type="entry name" value="CDK5 regulatory subunit-associated protein 1"/>
    <property type="match status" value="1"/>
</dbReference>
<feature type="domain" description="MTTase N-terminal" evidence="6">
    <location>
        <begin position="41"/>
        <end position="113"/>
    </location>
</feature>
<dbReference type="GO" id="GO:0035597">
    <property type="term" value="F:tRNA-2-methylthio-N(6)-dimethylallyladenosine(37) synthase activity"/>
    <property type="evidence" value="ECO:0007669"/>
    <property type="project" value="TreeGrafter"/>
</dbReference>
<dbReference type="Proteomes" id="UP000019109">
    <property type="component" value="Unassembled WGS sequence"/>
</dbReference>
<evidence type="ECO:0000256" key="5">
    <source>
        <dbReference type="ARBA" id="ARBA00023014"/>
    </source>
</evidence>
<dbReference type="GO" id="GO:0005829">
    <property type="term" value="C:cytosol"/>
    <property type="evidence" value="ECO:0007669"/>
    <property type="project" value="TreeGrafter"/>
</dbReference>
<evidence type="ECO:0000259" key="6">
    <source>
        <dbReference type="PROSITE" id="PS51449"/>
    </source>
</evidence>
<evidence type="ECO:0000256" key="4">
    <source>
        <dbReference type="ARBA" id="ARBA00023004"/>
    </source>
</evidence>
<dbReference type="GO" id="GO:0051539">
    <property type="term" value="F:4 iron, 4 sulfur cluster binding"/>
    <property type="evidence" value="ECO:0007669"/>
    <property type="project" value="UniProtKB-KW"/>
</dbReference>
<dbReference type="STRING" id="1294263.JCM21531_1122"/>
<protein>
    <submittedName>
        <fullName evidence="7">tRNA-i(6)A37 methylthiotransferase</fullName>
    </submittedName>
</protein>
<keyword evidence="2" id="KW-0949">S-adenosyl-L-methionine</keyword>
<dbReference type="InterPro" id="IPR013848">
    <property type="entry name" value="Methylthiotransferase_N"/>
</dbReference>
<evidence type="ECO:0000313" key="8">
    <source>
        <dbReference type="Proteomes" id="UP000019109"/>
    </source>
</evidence>
<dbReference type="InterPro" id="IPR038135">
    <property type="entry name" value="Methylthiotransferase_N_sf"/>
</dbReference>
<dbReference type="PANTHER" id="PTHR43020">
    <property type="entry name" value="CDK5 REGULATORY SUBUNIT-ASSOCIATED PROTEIN 1"/>
    <property type="match status" value="1"/>
</dbReference>
<keyword evidence="4" id="KW-0408">Iron</keyword>
<evidence type="ECO:0000313" key="7">
    <source>
        <dbReference type="EMBL" id="GAE87727.1"/>
    </source>
</evidence>
<dbReference type="GO" id="GO:0046872">
    <property type="term" value="F:metal ion binding"/>
    <property type="evidence" value="ECO:0007669"/>
    <property type="project" value="UniProtKB-KW"/>
</dbReference>
<name>W4V3L0_9FIRM</name>
<sequence>MSKSNRKNICVSAEEMARQQQFIDEIKELNYQREIMTAKKKLYYLATFGCQMNEHDSEKLAGMLAEMGYAETDNMNGSDLIIYNTCCVRENAELKVYGHLGPLKHLKKKTRIL</sequence>